<dbReference type="PANTHER" id="PTHR36757">
    <property type="entry name" value="BNAANNG22500D PROTEIN"/>
    <property type="match status" value="1"/>
</dbReference>
<accession>A0AAU9MES9</accession>
<keyword evidence="2" id="KW-1185">Reference proteome</keyword>
<dbReference type="AlphaFoldDB" id="A0AAU9MES9"/>
<name>A0AAU9MES9_9ASTR</name>
<dbReference type="PANTHER" id="PTHR36757:SF1">
    <property type="entry name" value="GENOME ASSEMBLY, CHROMOSOME: A04"/>
    <property type="match status" value="1"/>
</dbReference>
<dbReference type="EMBL" id="CAKMRJ010001288">
    <property type="protein sequence ID" value="CAH1424051.1"/>
    <property type="molecule type" value="Genomic_DNA"/>
</dbReference>
<sequence>MAVDVSEPFISPRISFSYDLNNQSSDTITASTTTTAATAVTNTFEFCITLNLLQQITSADELFYDGVLLPTQIKKPENLLPKPKTPLPENKAMHVHRKRLKELLSDNDDEQHKQEKSSSTSFWKFARSTSLNSENGRGPKRLFRSLSLKRLLQSNSTDSALNPRENDAPVRIGKLNSGKEPAMVRIHHSCQGDNSCRRSATKKNSGDVNKVNPILNIPPAYNMNLFGSGSLFCKPKSKTR</sequence>
<comment type="caution">
    <text evidence="1">The sequence shown here is derived from an EMBL/GenBank/DDBJ whole genome shotgun (WGS) entry which is preliminary data.</text>
</comment>
<proteinExistence type="predicted"/>
<gene>
    <name evidence="1" type="ORF">LVIROSA_LOCUS11296</name>
</gene>
<dbReference type="Proteomes" id="UP001157418">
    <property type="component" value="Unassembled WGS sequence"/>
</dbReference>
<organism evidence="1 2">
    <name type="scientific">Lactuca virosa</name>
    <dbReference type="NCBI Taxonomy" id="75947"/>
    <lineage>
        <taxon>Eukaryota</taxon>
        <taxon>Viridiplantae</taxon>
        <taxon>Streptophyta</taxon>
        <taxon>Embryophyta</taxon>
        <taxon>Tracheophyta</taxon>
        <taxon>Spermatophyta</taxon>
        <taxon>Magnoliopsida</taxon>
        <taxon>eudicotyledons</taxon>
        <taxon>Gunneridae</taxon>
        <taxon>Pentapetalae</taxon>
        <taxon>asterids</taxon>
        <taxon>campanulids</taxon>
        <taxon>Asterales</taxon>
        <taxon>Asteraceae</taxon>
        <taxon>Cichorioideae</taxon>
        <taxon>Cichorieae</taxon>
        <taxon>Lactucinae</taxon>
        <taxon>Lactuca</taxon>
    </lineage>
</organism>
<reference evidence="1 2" key="1">
    <citation type="submission" date="2022-01" db="EMBL/GenBank/DDBJ databases">
        <authorList>
            <person name="Xiong W."/>
            <person name="Schranz E."/>
        </authorList>
    </citation>
    <scope>NUCLEOTIDE SEQUENCE [LARGE SCALE GENOMIC DNA]</scope>
</reference>
<evidence type="ECO:0000313" key="1">
    <source>
        <dbReference type="EMBL" id="CAH1424051.1"/>
    </source>
</evidence>
<protein>
    <submittedName>
        <fullName evidence="1">Uncharacterized protein</fullName>
    </submittedName>
</protein>
<evidence type="ECO:0000313" key="2">
    <source>
        <dbReference type="Proteomes" id="UP001157418"/>
    </source>
</evidence>